<dbReference type="PANTHER" id="PTHR42791:SF17">
    <property type="entry name" value="ACETYLTRANSFERASE, GNAT FAMILY FAMILY (AFU_ORTHOLOGUE AFUA_8G05690)"/>
    <property type="match status" value="1"/>
</dbReference>
<dbReference type="Pfam" id="PF13673">
    <property type="entry name" value="Acetyltransf_10"/>
    <property type="match status" value="1"/>
</dbReference>
<sequence length="276" mass="31492">MPADDKHFSRRDYHSNSSSPLILRKATSSDVAALAEVYLSSFAKSPWSNIVFPYSKASYDWWRFSLAKEIKNPNSHFLCVYDSSIPWQPIVSWAQWDDPNALTKAPLWPAGADAKAANCFFNLSIDTHERHMRGRKHWYMRNVSTRPEYEGKGAAGQLLRWLIDRADADADGCELYLEASPVGRPIYERLGFVEVDRVVLKSEVKREGSLGEKEYMEYIESEDNEKVANSLATKIGDELLLNGEILECSHFDSKAKQELLDVKRLTDFDNFITPDT</sequence>
<dbReference type="InterPro" id="IPR052523">
    <property type="entry name" value="Trichothecene_AcTrans"/>
</dbReference>
<dbReference type="Gene3D" id="3.40.630.30">
    <property type="match status" value="1"/>
</dbReference>
<protein>
    <recommendedName>
        <fullName evidence="1">N-acetyltransferase domain-containing protein</fullName>
    </recommendedName>
</protein>
<dbReference type="SUPFAM" id="SSF55729">
    <property type="entry name" value="Acyl-CoA N-acyltransferases (Nat)"/>
    <property type="match status" value="1"/>
</dbReference>
<accession>A0A8H8RWS9</accession>
<proteinExistence type="predicted"/>
<keyword evidence="3" id="KW-1185">Reference proteome</keyword>
<evidence type="ECO:0000313" key="2">
    <source>
        <dbReference type="EMBL" id="TVY42180.1"/>
    </source>
</evidence>
<name>A0A8H8RWS9_9HELO</name>
<organism evidence="2 3">
    <name type="scientific">Lachnellula occidentalis</name>
    <dbReference type="NCBI Taxonomy" id="215460"/>
    <lineage>
        <taxon>Eukaryota</taxon>
        <taxon>Fungi</taxon>
        <taxon>Dikarya</taxon>
        <taxon>Ascomycota</taxon>
        <taxon>Pezizomycotina</taxon>
        <taxon>Leotiomycetes</taxon>
        <taxon>Helotiales</taxon>
        <taxon>Lachnaceae</taxon>
        <taxon>Lachnellula</taxon>
    </lineage>
</organism>
<dbReference type="OrthoDB" id="196847at2759"/>
<dbReference type="EMBL" id="QGMI01000346">
    <property type="protein sequence ID" value="TVY42180.1"/>
    <property type="molecule type" value="Genomic_DNA"/>
</dbReference>
<dbReference type="InterPro" id="IPR016181">
    <property type="entry name" value="Acyl_CoA_acyltransferase"/>
</dbReference>
<dbReference type="AlphaFoldDB" id="A0A8H8RWS9"/>
<dbReference type="Proteomes" id="UP000443090">
    <property type="component" value="Unassembled WGS sequence"/>
</dbReference>
<dbReference type="PROSITE" id="PS51186">
    <property type="entry name" value="GNAT"/>
    <property type="match status" value="1"/>
</dbReference>
<feature type="domain" description="N-acetyltransferase" evidence="1">
    <location>
        <begin position="21"/>
        <end position="217"/>
    </location>
</feature>
<evidence type="ECO:0000259" key="1">
    <source>
        <dbReference type="PROSITE" id="PS51186"/>
    </source>
</evidence>
<dbReference type="PANTHER" id="PTHR42791">
    <property type="entry name" value="GNAT FAMILY ACETYLTRANSFERASE"/>
    <property type="match status" value="1"/>
</dbReference>
<gene>
    <name evidence="2" type="ORF">LOCC1_G003797</name>
</gene>
<dbReference type="InterPro" id="IPR000182">
    <property type="entry name" value="GNAT_dom"/>
</dbReference>
<reference evidence="2 3" key="1">
    <citation type="submission" date="2018-05" db="EMBL/GenBank/DDBJ databases">
        <title>Genome sequencing and assembly of the regulated plant pathogen Lachnellula willkommii and related sister species for the development of diagnostic species identification markers.</title>
        <authorList>
            <person name="Giroux E."/>
            <person name="Bilodeau G."/>
        </authorList>
    </citation>
    <scope>NUCLEOTIDE SEQUENCE [LARGE SCALE GENOMIC DNA]</scope>
    <source>
        <strain evidence="2 3">CBS 160.35</strain>
    </source>
</reference>
<dbReference type="GO" id="GO:0016747">
    <property type="term" value="F:acyltransferase activity, transferring groups other than amino-acyl groups"/>
    <property type="evidence" value="ECO:0007669"/>
    <property type="project" value="InterPro"/>
</dbReference>
<comment type="caution">
    <text evidence="2">The sequence shown here is derived from an EMBL/GenBank/DDBJ whole genome shotgun (WGS) entry which is preliminary data.</text>
</comment>
<dbReference type="CDD" id="cd04301">
    <property type="entry name" value="NAT_SF"/>
    <property type="match status" value="1"/>
</dbReference>
<evidence type="ECO:0000313" key="3">
    <source>
        <dbReference type="Proteomes" id="UP000443090"/>
    </source>
</evidence>